<feature type="compositionally biased region" description="Polar residues" evidence="1">
    <location>
        <begin position="66"/>
        <end position="75"/>
    </location>
</feature>
<feature type="transmembrane region" description="Helical" evidence="2">
    <location>
        <begin position="126"/>
        <end position="147"/>
    </location>
</feature>
<keyword evidence="2" id="KW-1133">Transmembrane helix</keyword>
<feature type="chain" id="PRO_5043768369" evidence="3">
    <location>
        <begin position="28"/>
        <end position="345"/>
    </location>
</feature>
<dbReference type="Pfam" id="PF13731">
    <property type="entry name" value="WxL"/>
    <property type="match status" value="1"/>
</dbReference>
<keyword evidence="2" id="KW-0812">Transmembrane</keyword>
<evidence type="ECO:0000256" key="2">
    <source>
        <dbReference type="SAM" id="Phobius"/>
    </source>
</evidence>
<evidence type="ECO:0000313" key="5">
    <source>
        <dbReference type="EMBL" id="MDZ5759992.1"/>
    </source>
</evidence>
<feature type="region of interest" description="Disordered" evidence="1">
    <location>
        <begin position="151"/>
        <end position="195"/>
    </location>
</feature>
<reference evidence="5" key="1">
    <citation type="submission" date="2023-08" db="EMBL/GenBank/DDBJ databases">
        <title>Genomic characterization of piscicolin 126 produced by Carnobacterium maltaromaticum CM22 strain isolated from salmon (Salmo salar).</title>
        <authorList>
            <person name="Gonzalez-Gragera E."/>
            <person name="Garcia-Lopez J.D."/>
            <person name="Teso-Perez C."/>
            <person name="Gimenez-Hernandez I."/>
            <person name="Peralta-Sanchez J.M."/>
            <person name="Valdivia E."/>
            <person name="Montalban-Lopez M."/>
            <person name="Martin-Platero A.M."/>
            <person name="Banos A."/>
            <person name="Martinez-Bueno M."/>
        </authorList>
    </citation>
    <scope>NUCLEOTIDE SEQUENCE</scope>
    <source>
        <strain evidence="5">CM22</strain>
    </source>
</reference>
<dbReference type="EMBL" id="JAVBVO010000004">
    <property type="protein sequence ID" value="MDZ5759992.1"/>
    <property type="molecule type" value="Genomic_DNA"/>
</dbReference>
<protein>
    <submittedName>
        <fullName evidence="5">WxL domain-containing protein</fullName>
    </submittedName>
</protein>
<name>A0AAW9K927_CARML</name>
<evidence type="ECO:0000313" key="6">
    <source>
        <dbReference type="Proteomes" id="UP001290462"/>
    </source>
</evidence>
<feature type="signal peptide" evidence="3">
    <location>
        <begin position="1"/>
        <end position="27"/>
    </location>
</feature>
<evidence type="ECO:0000256" key="3">
    <source>
        <dbReference type="SAM" id="SignalP"/>
    </source>
</evidence>
<keyword evidence="2" id="KW-0472">Membrane</keyword>
<keyword evidence="3" id="KW-0732">Signal</keyword>
<sequence>MKKMGLFVIFMAIVGLFCIPMSEYAYATESTNSQVGIIFVEGDVEDSFDKDNSGLANNDFPGNTGGNIPSTNLPETSGGLDHNLPQTGEKKLKEFVRIVGIVSVLLGSLMLQIIKRKEENKMKKSKLVIASIAATALLSVSITASAATDENEVLGSPDGKGATSHGHVKLTSEGATDPTKPLLPSDPEGGTNNEGLLTIDNVSPLLFGENKLEGNEMVLETKTKNPNVQVTDKRGEGSGWNLQVKTADFVDKIDSKKILKGAKLSLPLGTALSQGNIATAPVMSAVTLESKDAKPATIMSAAKNTGLGTWVNKFEASEVKLTIPSGNLAGEYVSTLTWSLLDAPK</sequence>
<feature type="domain" description="WxL" evidence="4">
    <location>
        <begin position="160"/>
        <end position="344"/>
    </location>
</feature>
<evidence type="ECO:0000256" key="1">
    <source>
        <dbReference type="SAM" id="MobiDB-lite"/>
    </source>
</evidence>
<evidence type="ECO:0000259" key="4">
    <source>
        <dbReference type="Pfam" id="PF13731"/>
    </source>
</evidence>
<proteinExistence type="predicted"/>
<gene>
    <name evidence="5" type="ORF">RAK27_15115</name>
</gene>
<dbReference type="AlphaFoldDB" id="A0AAW9K927"/>
<dbReference type="RefSeq" id="WP_322809532.1">
    <property type="nucleotide sequence ID" value="NZ_JAVBVO010000004.1"/>
</dbReference>
<comment type="caution">
    <text evidence="5">The sequence shown here is derived from an EMBL/GenBank/DDBJ whole genome shotgun (WGS) entry which is preliminary data.</text>
</comment>
<dbReference type="InterPro" id="IPR027994">
    <property type="entry name" value="WxL_dom"/>
</dbReference>
<feature type="transmembrane region" description="Helical" evidence="2">
    <location>
        <begin position="95"/>
        <end position="114"/>
    </location>
</feature>
<accession>A0AAW9K927</accession>
<feature type="region of interest" description="Disordered" evidence="1">
    <location>
        <begin position="51"/>
        <end position="78"/>
    </location>
</feature>
<organism evidence="5 6">
    <name type="scientific">Carnobacterium maltaromaticum</name>
    <name type="common">Carnobacterium piscicola</name>
    <dbReference type="NCBI Taxonomy" id="2751"/>
    <lineage>
        <taxon>Bacteria</taxon>
        <taxon>Bacillati</taxon>
        <taxon>Bacillota</taxon>
        <taxon>Bacilli</taxon>
        <taxon>Lactobacillales</taxon>
        <taxon>Carnobacteriaceae</taxon>
        <taxon>Carnobacterium</taxon>
    </lineage>
</organism>
<dbReference type="Proteomes" id="UP001290462">
    <property type="component" value="Unassembled WGS sequence"/>
</dbReference>